<dbReference type="AlphaFoldDB" id="A0A853BCP5"/>
<dbReference type="EMBL" id="JACCFK010000002">
    <property type="protein sequence ID" value="NYI93143.1"/>
    <property type="molecule type" value="Genomic_DNA"/>
</dbReference>
<proteinExistence type="predicted"/>
<keyword evidence="2" id="KW-1185">Reference proteome</keyword>
<sequence length="34" mass="3763">MPIVVRLDVELAKRKMRVGECAEKGRPAPGDLVE</sequence>
<reference evidence="1 2" key="1">
    <citation type="submission" date="2020-07" db="EMBL/GenBank/DDBJ databases">
        <title>Sequencing the genomes of 1000 actinobacteria strains.</title>
        <authorList>
            <person name="Klenk H.-P."/>
        </authorList>
    </citation>
    <scope>NUCLEOTIDE SEQUENCE [LARGE SCALE GENOMIC DNA]</scope>
    <source>
        <strain evidence="1 2">DSM 104006</strain>
    </source>
</reference>
<dbReference type="GO" id="GO:0003677">
    <property type="term" value="F:DNA binding"/>
    <property type="evidence" value="ECO:0007669"/>
    <property type="project" value="UniProtKB-KW"/>
</dbReference>
<evidence type="ECO:0000313" key="2">
    <source>
        <dbReference type="Proteomes" id="UP000549616"/>
    </source>
</evidence>
<gene>
    <name evidence="1" type="ORF">HNR02_006518</name>
</gene>
<protein>
    <submittedName>
        <fullName evidence="1">DNA-binding Xre family transcriptional regulator</fullName>
    </submittedName>
</protein>
<name>A0A853BCP5_9PSEU</name>
<keyword evidence="1" id="KW-0238">DNA-binding</keyword>
<evidence type="ECO:0000313" key="1">
    <source>
        <dbReference type="EMBL" id="NYI93143.1"/>
    </source>
</evidence>
<organism evidence="1 2">
    <name type="scientific">Amycolatopsis endophytica</name>
    <dbReference type="NCBI Taxonomy" id="860233"/>
    <lineage>
        <taxon>Bacteria</taxon>
        <taxon>Bacillati</taxon>
        <taxon>Actinomycetota</taxon>
        <taxon>Actinomycetes</taxon>
        <taxon>Pseudonocardiales</taxon>
        <taxon>Pseudonocardiaceae</taxon>
        <taxon>Amycolatopsis</taxon>
    </lineage>
</organism>
<accession>A0A853BCP5</accession>
<comment type="caution">
    <text evidence="1">The sequence shown here is derived from an EMBL/GenBank/DDBJ whole genome shotgun (WGS) entry which is preliminary data.</text>
</comment>
<dbReference type="Proteomes" id="UP000549616">
    <property type="component" value="Unassembled WGS sequence"/>
</dbReference>